<protein>
    <submittedName>
        <fullName evidence="1">Uncharacterized protein</fullName>
    </submittedName>
</protein>
<dbReference type="Gramene" id="TVU30745">
    <property type="protein sequence ID" value="TVU30745"/>
    <property type="gene ID" value="EJB05_22382"/>
</dbReference>
<dbReference type="AlphaFoldDB" id="A0A5J9V494"/>
<keyword evidence="2" id="KW-1185">Reference proteome</keyword>
<name>A0A5J9V494_9POAL</name>
<gene>
    <name evidence="1" type="ORF">EJB05_22382</name>
</gene>
<feature type="non-terminal residue" evidence="1">
    <location>
        <position position="1"/>
    </location>
</feature>
<sequence>MHAKIVLNPLICHKTHNSQVRMPSSTDDKLRPYVDLVWYANWQEDSTGNWSTLTVQAFSRSVQ</sequence>
<reference evidence="1 2" key="1">
    <citation type="journal article" date="2019" name="Sci. Rep.">
        <title>A high-quality genome of Eragrostis curvula grass provides insights into Poaceae evolution and supports new strategies to enhance forage quality.</title>
        <authorList>
            <person name="Carballo J."/>
            <person name="Santos B.A.C.M."/>
            <person name="Zappacosta D."/>
            <person name="Garbus I."/>
            <person name="Selva J.P."/>
            <person name="Gallo C.A."/>
            <person name="Diaz A."/>
            <person name="Albertini E."/>
            <person name="Caccamo M."/>
            <person name="Echenique V."/>
        </authorList>
    </citation>
    <scope>NUCLEOTIDE SEQUENCE [LARGE SCALE GENOMIC DNA]</scope>
    <source>
        <strain evidence="2">cv. Victoria</strain>
        <tissue evidence="1">Leaf</tissue>
    </source>
</reference>
<comment type="caution">
    <text evidence="1">The sequence shown here is derived from an EMBL/GenBank/DDBJ whole genome shotgun (WGS) entry which is preliminary data.</text>
</comment>
<accession>A0A5J9V494</accession>
<evidence type="ECO:0000313" key="1">
    <source>
        <dbReference type="EMBL" id="TVU30745.1"/>
    </source>
</evidence>
<organism evidence="1 2">
    <name type="scientific">Eragrostis curvula</name>
    <name type="common">weeping love grass</name>
    <dbReference type="NCBI Taxonomy" id="38414"/>
    <lineage>
        <taxon>Eukaryota</taxon>
        <taxon>Viridiplantae</taxon>
        <taxon>Streptophyta</taxon>
        <taxon>Embryophyta</taxon>
        <taxon>Tracheophyta</taxon>
        <taxon>Spermatophyta</taxon>
        <taxon>Magnoliopsida</taxon>
        <taxon>Liliopsida</taxon>
        <taxon>Poales</taxon>
        <taxon>Poaceae</taxon>
        <taxon>PACMAD clade</taxon>
        <taxon>Chloridoideae</taxon>
        <taxon>Eragrostideae</taxon>
        <taxon>Eragrostidinae</taxon>
        <taxon>Eragrostis</taxon>
    </lineage>
</organism>
<dbReference type="Proteomes" id="UP000324897">
    <property type="component" value="Chromosome 1"/>
</dbReference>
<dbReference type="EMBL" id="RWGY01000011">
    <property type="protein sequence ID" value="TVU30745.1"/>
    <property type="molecule type" value="Genomic_DNA"/>
</dbReference>
<proteinExistence type="predicted"/>
<evidence type="ECO:0000313" key="2">
    <source>
        <dbReference type="Proteomes" id="UP000324897"/>
    </source>
</evidence>